<dbReference type="PROSITE" id="PS01033">
    <property type="entry name" value="GLOBIN"/>
    <property type="match status" value="1"/>
</dbReference>
<dbReference type="SUPFAM" id="SSF46458">
    <property type="entry name" value="Globin-like"/>
    <property type="match status" value="1"/>
</dbReference>
<reference evidence="5" key="2">
    <citation type="journal article" date="2017" name="Genome Announc.">
        <title>Genome sequences of Cyberlindnera fabianii 65, Pichia kudriavzevii 129, and Saccharomyces cerevisiae 131 isolated from fermented masau fruits in Zimbabwe.</title>
        <authorList>
            <person name="van Rijswijck I.M.H."/>
            <person name="Derks M.F.L."/>
            <person name="Abee T."/>
            <person name="de Ridder D."/>
            <person name="Smid E.J."/>
        </authorList>
    </citation>
    <scope>NUCLEOTIDE SEQUENCE [LARGE SCALE GENOMIC DNA]</scope>
    <source>
        <strain evidence="5">65</strain>
    </source>
</reference>
<dbReference type="GO" id="GO:0046210">
    <property type="term" value="P:nitric oxide catabolic process"/>
    <property type="evidence" value="ECO:0007669"/>
    <property type="project" value="TreeGrafter"/>
</dbReference>
<evidence type="ECO:0000313" key="3">
    <source>
        <dbReference type="EMBL" id="CDR40615.1"/>
    </source>
</evidence>
<dbReference type="EMBL" id="MPUK01000003">
    <property type="protein sequence ID" value="ONH68007.1"/>
    <property type="molecule type" value="Genomic_DNA"/>
</dbReference>
<dbReference type="GO" id="GO:0019825">
    <property type="term" value="F:oxygen binding"/>
    <property type="evidence" value="ECO:0007669"/>
    <property type="project" value="InterPro"/>
</dbReference>
<dbReference type="PANTHER" id="PTHR43396:SF6">
    <property type="entry name" value="ABL201WP"/>
    <property type="match status" value="1"/>
</dbReference>
<feature type="region of interest" description="Disordered" evidence="1">
    <location>
        <begin position="1"/>
        <end position="30"/>
    </location>
</feature>
<dbReference type="InterPro" id="IPR009050">
    <property type="entry name" value="Globin-like_sf"/>
</dbReference>
<keyword evidence="5" id="KW-1185">Reference proteome</keyword>
<evidence type="ECO:0000259" key="2">
    <source>
        <dbReference type="PROSITE" id="PS01033"/>
    </source>
</evidence>
<feature type="compositionally biased region" description="Polar residues" evidence="1">
    <location>
        <begin position="283"/>
        <end position="295"/>
    </location>
</feature>
<evidence type="ECO:0000313" key="5">
    <source>
        <dbReference type="Proteomes" id="UP000189513"/>
    </source>
</evidence>
<dbReference type="InterPro" id="IPR000971">
    <property type="entry name" value="Globin"/>
</dbReference>
<dbReference type="CDD" id="cd01040">
    <property type="entry name" value="Mb-like"/>
    <property type="match status" value="1"/>
</dbReference>
<gene>
    <name evidence="4" type="ORF">BON22_2165</name>
    <name evidence="3" type="ORF">CYFA0S_05e02454g</name>
</gene>
<dbReference type="Proteomes" id="UP000189513">
    <property type="component" value="Unassembled WGS sequence"/>
</dbReference>
<dbReference type="InterPro" id="IPR044399">
    <property type="entry name" value="Mb-like_M"/>
</dbReference>
<name>A0A061B0T5_CYBFA</name>
<feature type="compositionally biased region" description="Basic and acidic residues" evidence="1">
    <location>
        <begin position="325"/>
        <end position="334"/>
    </location>
</feature>
<proteinExistence type="predicted"/>
<dbReference type="GO" id="GO:0020037">
    <property type="term" value="F:heme binding"/>
    <property type="evidence" value="ECO:0007669"/>
    <property type="project" value="InterPro"/>
</dbReference>
<feature type="domain" description="Globin" evidence="2">
    <location>
        <begin position="74"/>
        <end position="222"/>
    </location>
</feature>
<dbReference type="OrthoDB" id="436496at2759"/>
<dbReference type="EMBL" id="LK052890">
    <property type="protein sequence ID" value="CDR40615.1"/>
    <property type="molecule type" value="Genomic_DNA"/>
</dbReference>
<accession>A0A061B0T5</accession>
<dbReference type="Gene3D" id="1.10.490.10">
    <property type="entry name" value="Globins"/>
    <property type="match status" value="1"/>
</dbReference>
<reference evidence="3" key="1">
    <citation type="journal article" date="2014" name="Genome Announc.">
        <title>Genome sequence of the yeast Cyberlindnera fabianii (Hansenula fabianii).</title>
        <authorList>
            <person name="Freel K.C."/>
            <person name="Sarilar V."/>
            <person name="Neuveglise C."/>
            <person name="Devillers H."/>
            <person name="Friedrich A."/>
            <person name="Schacherer J."/>
        </authorList>
    </citation>
    <scope>NUCLEOTIDE SEQUENCE</scope>
    <source>
        <strain evidence="3">YJS4271</strain>
    </source>
</reference>
<feature type="compositionally biased region" description="Polar residues" evidence="1">
    <location>
        <begin position="312"/>
        <end position="323"/>
    </location>
</feature>
<protein>
    <submittedName>
        <fullName evidence="3">CYFA0S05e02454g1_1</fullName>
    </submittedName>
    <submittedName>
        <fullName evidence="4">Neuroglobin-1</fullName>
    </submittedName>
</protein>
<dbReference type="GO" id="GO:0071500">
    <property type="term" value="P:cellular response to nitrosative stress"/>
    <property type="evidence" value="ECO:0007669"/>
    <property type="project" value="TreeGrafter"/>
</dbReference>
<evidence type="ECO:0000313" key="4">
    <source>
        <dbReference type="EMBL" id="ONH68007.1"/>
    </source>
</evidence>
<dbReference type="STRING" id="36022.A0A061B0T5"/>
<dbReference type="GO" id="GO:0008941">
    <property type="term" value="F:nitric oxide dioxygenase NAD(P)H activity"/>
    <property type="evidence" value="ECO:0007669"/>
    <property type="project" value="TreeGrafter"/>
</dbReference>
<reference evidence="4" key="3">
    <citation type="submission" date="2017-01" db="EMBL/GenBank/DDBJ databases">
        <authorList>
            <person name="Mah S.A."/>
            <person name="Swanson W.J."/>
            <person name="Moy G.W."/>
            <person name="Vacquier V.D."/>
        </authorList>
    </citation>
    <scope>NUCLEOTIDE SEQUENCE [LARGE SCALE GENOMIC DNA]</scope>
    <source>
        <strain evidence="4">65</strain>
    </source>
</reference>
<feature type="compositionally biased region" description="Basic and acidic residues" evidence="1">
    <location>
        <begin position="297"/>
        <end position="306"/>
    </location>
</feature>
<dbReference type="PANTHER" id="PTHR43396">
    <property type="entry name" value="FLAVOHEMOPROTEIN"/>
    <property type="match status" value="1"/>
</dbReference>
<dbReference type="GO" id="GO:0071949">
    <property type="term" value="F:FAD binding"/>
    <property type="evidence" value="ECO:0007669"/>
    <property type="project" value="TreeGrafter"/>
</dbReference>
<dbReference type="OMA" id="RCWARLY"/>
<evidence type="ECO:0000256" key="1">
    <source>
        <dbReference type="SAM" id="MobiDB-lite"/>
    </source>
</evidence>
<sequence length="334" mass="36806">MPPHPPQHSHSNSNSNSHHESVMSTGTLYQPHAPSLTRVSTQQTIQTHHTATTEHSLSSDVQYTHSADVKLVLNFTPTEIELVRTTWKEMISDDLSKDGATNHASIASSLFCIQFYSNLLAMEPELEKMFPSIKHQAVSFSGVLATAIINLENLSTLDDYLSNLGKRHSRILGIDPPHFELMGVALLKTFHDRFGINFSLELERCWARLYTYLANSILQFGIDPVLRVDKINTDLQTLERTSTQNSLFDQRSVSTASTQTLVTSAVPLPPSSTTAVKPPPPSATSRSSMIPSSLANMKKESKEQRLGKRISSKASQMAGSSARGSAEEKDCVIM</sequence>
<dbReference type="InterPro" id="IPR012292">
    <property type="entry name" value="Globin/Proto"/>
</dbReference>
<dbReference type="Pfam" id="PF00042">
    <property type="entry name" value="Globin"/>
    <property type="match status" value="1"/>
</dbReference>
<feature type="region of interest" description="Disordered" evidence="1">
    <location>
        <begin position="264"/>
        <end position="334"/>
    </location>
</feature>
<organism evidence="3">
    <name type="scientific">Cyberlindnera fabianii</name>
    <name type="common">Yeast</name>
    <name type="synonym">Hansenula fabianii</name>
    <dbReference type="NCBI Taxonomy" id="36022"/>
    <lineage>
        <taxon>Eukaryota</taxon>
        <taxon>Fungi</taxon>
        <taxon>Dikarya</taxon>
        <taxon>Ascomycota</taxon>
        <taxon>Saccharomycotina</taxon>
        <taxon>Saccharomycetes</taxon>
        <taxon>Phaffomycetales</taxon>
        <taxon>Phaffomycetaceae</taxon>
        <taxon>Cyberlindnera</taxon>
    </lineage>
</organism>
<dbReference type="VEuPathDB" id="FungiDB:BON22_2165"/>
<dbReference type="AlphaFoldDB" id="A0A061B0T5"/>